<keyword evidence="1" id="KW-0472">Membrane</keyword>
<evidence type="ECO:0000256" key="1">
    <source>
        <dbReference type="SAM" id="Phobius"/>
    </source>
</evidence>
<sequence length="179" mass="20514">MTENRLGLLKLLLEVFKTKFPFPLIGFVFIIIPVVTLIPVRYFLESIKDTCEKYDHTAIAAKGKDLKATVTELQTQYNVTINEAYHPQIITYTYNDGQVKTDKFKTLIDPDKPTFKVGDTLNIRLYKGETIIKNLEPYSFPVFLFYTLPIIFLIIGIPLFLMGLLPVLRKYKAITGITS</sequence>
<proteinExistence type="predicted"/>
<dbReference type="EMBL" id="JBHSDC010000015">
    <property type="protein sequence ID" value="MFC4231967.1"/>
    <property type="molecule type" value="Genomic_DNA"/>
</dbReference>
<name>A0ABV8PYD8_9BACT</name>
<keyword evidence="1" id="KW-0812">Transmembrane</keyword>
<gene>
    <name evidence="2" type="ORF">ACFOW1_08700</name>
</gene>
<dbReference type="RefSeq" id="WP_379013634.1">
    <property type="nucleotide sequence ID" value="NZ_JBHSDC010000015.1"/>
</dbReference>
<accession>A0ABV8PYD8</accession>
<reference evidence="3" key="1">
    <citation type="journal article" date="2019" name="Int. J. Syst. Evol. Microbiol.">
        <title>The Global Catalogue of Microorganisms (GCM) 10K type strain sequencing project: providing services to taxonomists for standard genome sequencing and annotation.</title>
        <authorList>
            <consortium name="The Broad Institute Genomics Platform"/>
            <consortium name="The Broad Institute Genome Sequencing Center for Infectious Disease"/>
            <person name="Wu L."/>
            <person name="Ma J."/>
        </authorList>
    </citation>
    <scope>NUCLEOTIDE SEQUENCE [LARGE SCALE GENOMIC DNA]</scope>
    <source>
        <strain evidence="3">CECT 8010</strain>
    </source>
</reference>
<evidence type="ECO:0000313" key="3">
    <source>
        <dbReference type="Proteomes" id="UP001595906"/>
    </source>
</evidence>
<feature type="transmembrane region" description="Helical" evidence="1">
    <location>
        <begin position="20"/>
        <end position="44"/>
    </location>
</feature>
<protein>
    <recommendedName>
        <fullName evidence="4">DUF106 domain-containing protein</fullName>
    </recommendedName>
</protein>
<keyword evidence="1" id="KW-1133">Transmembrane helix</keyword>
<organism evidence="2 3">
    <name type="scientific">Parasediminibacterium paludis</name>
    <dbReference type="NCBI Taxonomy" id="908966"/>
    <lineage>
        <taxon>Bacteria</taxon>
        <taxon>Pseudomonadati</taxon>
        <taxon>Bacteroidota</taxon>
        <taxon>Chitinophagia</taxon>
        <taxon>Chitinophagales</taxon>
        <taxon>Chitinophagaceae</taxon>
        <taxon>Parasediminibacterium</taxon>
    </lineage>
</organism>
<dbReference type="Proteomes" id="UP001595906">
    <property type="component" value="Unassembled WGS sequence"/>
</dbReference>
<evidence type="ECO:0000313" key="2">
    <source>
        <dbReference type="EMBL" id="MFC4231967.1"/>
    </source>
</evidence>
<feature type="transmembrane region" description="Helical" evidence="1">
    <location>
        <begin position="143"/>
        <end position="165"/>
    </location>
</feature>
<comment type="caution">
    <text evidence="2">The sequence shown here is derived from an EMBL/GenBank/DDBJ whole genome shotgun (WGS) entry which is preliminary data.</text>
</comment>
<keyword evidence="3" id="KW-1185">Reference proteome</keyword>
<evidence type="ECO:0008006" key="4">
    <source>
        <dbReference type="Google" id="ProtNLM"/>
    </source>
</evidence>